<organism evidence="1 2">
    <name type="scientific">Shewanella zhuhaiensis</name>
    <dbReference type="NCBI Taxonomy" id="2919576"/>
    <lineage>
        <taxon>Bacteria</taxon>
        <taxon>Pseudomonadati</taxon>
        <taxon>Pseudomonadota</taxon>
        <taxon>Gammaproteobacteria</taxon>
        <taxon>Alteromonadales</taxon>
        <taxon>Shewanellaceae</taxon>
        <taxon>Shewanella</taxon>
    </lineage>
</organism>
<proteinExistence type="predicted"/>
<gene>
    <name evidence="1" type="ORF">MJ923_14915</name>
</gene>
<reference evidence="1 2" key="1">
    <citation type="submission" date="2022-02" db="EMBL/GenBank/DDBJ databases">
        <title>The genome sequence of Shewanella sp. 3B26.</title>
        <authorList>
            <person name="Du J."/>
        </authorList>
    </citation>
    <scope>NUCLEOTIDE SEQUENCE [LARGE SCALE GENOMIC DNA]</scope>
    <source>
        <strain evidence="1 2">3B26</strain>
    </source>
</reference>
<protein>
    <submittedName>
        <fullName evidence="1">Uncharacterized protein</fullName>
    </submittedName>
</protein>
<dbReference type="EMBL" id="JAKUDL010000005">
    <property type="protein sequence ID" value="MCH4295597.1"/>
    <property type="molecule type" value="Genomic_DNA"/>
</dbReference>
<dbReference type="RefSeq" id="WP_240591780.1">
    <property type="nucleotide sequence ID" value="NZ_JAKUDL010000005.1"/>
</dbReference>
<name>A0AAJ1F1H4_9GAMM</name>
<comment type="caution">
    <text evidence="1">The sequence shown here is derived from an EMBL/GenBank/DDBJ whole genome shotgun (WGS) entry which is preliminary data.</text>
</comment>
<accession>A0AAJ1F1H4</accession>
<keyword evidence="2" id="KW-1185">Reference proteome</keyword>
<dbReference type="Proteomes" id="UP001297581">
    <property type="component" value="Unassembled WGS sequence"/>
</dbReference>
<dbReference type="AlphaFoldDB" id="A0AAJ1F1H4"/>
<evidence type="ECO:0000313" key="1">
    <source>
        <dbReference type="EMBL" id="MCH4295597.1"/>
    </source>
</evidence>
<evidence type="ECO:0000313" key="2">
    <source>
        <dbReference type="Proteomes" id="UP001297581"/>
    </source>
</evidence>
<sequence>MESIKHLLQNNQASLDQVAFKLRLAALLEASFETLRSELSAMASEHPALCLEMGAAIIKALDGLSHEFAGERRNLVAFFMNKVLKEVASAKRGPIPA</sequence>